<keyword evidence="6" id="KW-0067">ATP-binding</keyword>
<comment type="similarity">
    <text evidence="2">Belongs to the ABC transporter superfamily. ABCG family. Eye pigment precursor importer (TC 3.A.1.204) subfamily.</text>
</comment>
<dbReference type="FunFam" id="3.40.50.300:FF:000367">
    <property type="entry name" value="ABC transporter G family member 24"/>
    <property type="match status" value="1"/>
</dbReference>
<dbReference type="SMART" id="SM00382">
    <property type="entry name" value="AAA"/>
    <property type="match status" value="1"/>
</dbReference>
<feature type="domain" description="ABC transporter" evidence="12">
    <location>
        <begin position="608"/>
        <end position="850"/>
    </location>
</feature>
<keyword evidence="3" id="KW-0813">Transport</keyword>
<keyword evidence="7 10" id="KW-1133">Transmembrane helix</keyword>
<dbReference type="Pfam" id="PF19055">
    <property type="entry name" value="ABC2_membrane_7"/>
    <property type="match status" value="2"/>
</dbReference>
<feature type="transmembrane region" description="Helical" evidence="10">
    <location>
        <begin position="1100"/>
        <end position="1127"/>
    </location>
</feature>
<feature type="transmembrane region" description="Helical" evidence="10">
    <location>
        <begin position="1028"/>
        <end position="1047"/>
    </location>
</feature>
<feature type="chain" id="PRO_5043665555" description="ABC transporter domain-containing protein" evidence="11">
    <location>
        <begin position="26"/>
        <end position="1265"/>
    </location>
</feature>
<evidence type="ECO:0000256" key="3">
    <source>
        <dbReference type="ARBA" id="ARBA00022448"/>
    </source>
</evidence>
<protein>
    <recommendedName>
        <fullName evidence="12">ABC transporter domain-containing protein</fullName>
    </recommendedName>
</protein>
<feature type="signal peptide" evidence="11">
    <location>
        <begin position="1"/>
        <end position="25"/>
    </location>
</feature>
<dbReference type="PANTHER" id="PTHR48041:SF91">
    <property type="entry name" value="ABC TRANSPORTER G FAMILY MEMBER 28"/>
    <property type="match status" value="1"/>
</dbReference>
<dbReference type="PANTHER" id="PTHR48041">
    <property type="entry name" value="ABC TRANSPORTER G FAMILY MEMBER 28"/>
    <property type="match status" value="1"/>
</dbReference>
<dbReference type="GO" id="GO:0005524">
    <property type="term" value="F:ATP binding"/>
    <property type="evidence" value="ECO:0007669"/>
    <property type="project" value="UniProtKB-KW"/>
</dbReference>
<evidence type="ECO:0000256" key="5">
    <source>
        <dbReference type="ARBA" id="ARBA00022741"/>
    </source>
</evidence>
<comment type="subcellular location">
    <subcellularLocation>
        <location evidence="1">Membrane</location>
        <topology evidence="1">Multi-pass membrane protein</topology>
    </subcellularLocation>
</comment>
<dbReference type="InterPro" id="IPR017871">
    <property type="entry name" value="ABC_transporter-like_CS"/>
</dbReference>
<feature type="transmembrane region" description="Helical" evidence="10">
    <location>
        <begin position="1067"/>
        <end position="1088"/>
    </location>
</feature>
<evidence type="ECO:0000313" key="14">
    <source>
        <dbReference type="Proteomes" id="UP001485043"/>
    </source>
</evidence>
<keyword evidence="8 10" id="KW-0472">Membrane</keyword>
<name>A0AAW1SWB9_9CHLO</name>
<dbReference type="PROSITE" id="PS00211">
    <property type="entry name" value="ABC_TRANSPORTER_1"/>
    <property type="match status" value="1"/>
</dbReference>
<evidence type="ECO:0000256" key="1">
    <source>
        <dbReference type="ARBA" id="ARBA00004141"/>
    </source>
</evidence>
<evidence type="ECO:0000256" key="8">
    <source>
        <dbReference type="ARBA" id="ARBA00023136"/>
    </source>
</evidence>
<dbReference type="InterPro" id="IPR050352">
    <property type="entry name" value="ABCG_transporters"/>
</dbReference>
<evidence type="ECO:0000256" key="6">
    <source>
        <dbReference type="ARBA" id="ARBA00022840"/>
    </source>
</evidence>
<dbReference type="Pfam" id="PF00005">
    <property type="entry name" value="ABC_tran"/>
    <property type="match status" value="1"/>
</dbReference>
<keyword evidence="5" id="KW-0547">Nucleotide-binding</keyword>
<dbReference type="Gene3D" id="3.40.50.300">
    <property type="entry name" value="P-loop containing nucleotide triphosphate hydrolases"/>
    <property type="match status" value="1"/>
</dbReference>
<evidence type="ECO:0000256" key="4">
    <source>
        <dbReference type="ARBA" id="ARBA00022692"/>
    </source>
</evidence>
<feature type="compositionally biased region" description="Basic and acidic residues" evidence="9">
    <location>
        <begin position="452"/>
        <end position="461"/>
    </location>
</feature>
<evidence type="ECO:0000256" key="7">
    <source>
        <dbReference type="ARBA" id="ARBA00022989"/>
    </source>
</evidence>
<gene>
    <name evidence="13" type="ORF">WJX84_002682</name>
</gene>
<evidence type="ECO:0000313" key="13">
    <source>
        <dbReference type="EMBL" id="KAK9861550.1"/>
    </source>
</evidence>
<evidence type="ECO:0000256" key="9">
    <source>
        <dbReference type="SAM" id="MobiDB-lite"/>
    </source>
</evidence>
<dbReference type="CDD" id="cd03213">
    <property type="entry name" value="ABCG_EPDR"/>
    <property type="match status" value="1"/>
</dbReference>
<feature type="compositionally biased region" description="Acidic residues" evidence="9">
    <location>
        <begin position="895"/>
        <end position="908"/>
    </location>
</feature>
<dbReference type="InterPro" id="IPR027417">
    <property type="entry name" value="P-loop_NTPase"/>
</dbReference>
<dbReference type="SUPFAM" id="SSF52540">
    <property type="entry name" value="P-loop containing nucleoside triphosphate hydrolases"/>
    <property type="match status" value="1"/>
</dbReference>
<evidence type="ECO:0000256" key="2">
    <source>
        <dbReference type="ARBA" id="ARBA00005814"/>
    </source>
</evidence>
<feature type="region of interest" description="Disordered" evidence="9">
    <location>
        <begin position="967"/>
        <end position="999"/>
    </location>
</feature>
<feature type="compositionally biased region" description="Polar residues" evidence="9">
    <location>
        <begin position="358"/>
        <end position="368"/>
    </location>
</feature>
<evidence type="ECO:0000256" key="11">
    <source>
        <dbReference type="SAM" id="SignalP"/>
    </source>
</evidence>
<feature type="transmembrane region" description="Helical" evidence="10">
    <location>
        <begin position="1133"/>
        <end position="1155"/>
    </location>
</feature>
<evidence type="ECO:0000256" key="10">
    <source>
        <dbReference type="SAM" id="Phobius"/>
    </source>
</evidence>
<proteinExistence type="inferred from homology"/>
<dbReference type="GO" id="GO:0140359">
    <property type="term" value="F:ABC-type transporter activity"/>
    <property type="evidence" value="ECO:0007669"/>
    <property type="project" value="InterPro"/>
</dbReference>
<dbReference type="AlphaFoldDB" id="A0AAW1SWB9"/>
<dbReference type="Proteomes" id="UP001485043">
    <property type="component" value="Unassembled WGS sequence"/>
</dbReference>
<dbReference type="GO" id="GO:0016887">
    <property type="term" value="F:ATP hydrolysis activity"/>
    <property type="evidence" value="ECO:0007669"/>
    <property type="project" value="InterPro"/>
</dbReference>
<feature type="compositionally biased region" description="Low complexity" evidence="9">
    <location>
        <begin position="976"/>
        <end position="991"/>
    </location>
</feature>
<reference evidence="13 14" key="1">
    <citation type="journal article" date="2024" name="Nat. Commun.">
        <title>Phylogenomics reveals the evolutionary origins of lichenization in chlorophyte algae.</title>
        <authorList>
            <person name="Puginier C."/>
            <person name="Libourel C."/>
            <person name="Otte J."/>
            <person name="Skaloud P."/>
            <person name="Haon M."/>
            <person name="Grisel S."/>
            <person name="Petersen M."/>
            <person name="Berrin J.G."/>
            <person name="Delaux P.M."/>
            <person name="Dal Grande F."/>
            <person name="Keller J."/>
        </authorList>
    </citation>
    <scope>NUCLEOTIDE SEQUENCE [LARGE SCALE GENOMIC DNA]</scope>
    <source>
        <strain evidence="13 14">SAG 2523</strain>
    </source>
</reference>
<sequence>MSPAPKNWAQTVLLAATLFSATVEAGDSPSEWPVPASWSSLDQQWWSDVHTLWIRAESGVAFCFGTRERTVLKLLRASFPFPLPTGPPEDAFCSNITRVTARLCGQQEIEYYYKYLLKTDNPEKDPNLGKCEVDMGGDACAPGFLDASENTSIPYMPWSNEPHACCPGYFCPPMLTCLLPCPFGSYCPRSTAADPPDPFLMPGVGADNKWCGPYAYKERPGIGCGGADKWKVVPDAAFEGMWWAAGSGTIFCDGGHYCPNTTTQIVCPKGHFCKRGSQTPMRCPPLYSCPPGTEAPTDSYAGVILCASLFLLLWALWHLSQWYNGMLRRLNLRERLKITGNPKVGAAAEHLAVQLTPVSTPRSASSPNIFGGPSRGDSPLAPAPEGPQGLDKSPLAPLHTPGMPAGLSPTHGTLQGDMDRSAQAGVTAPAGRPWGGSHLLPTAAGRAQSSEFKSHAEEDHGSPMGSEIAAMAPVNGQPPSGPREPGTLQPDLALKQKLQPVRTAKDAKRAPIQIWASFGGPLPDYMAPPIDASISSAPDSMEAPLLPQRAGLELSAPVATNSLLFSPMGAVHSGDTTSRFMQQQHNVLFSPMGAVHSGDATSRQQLHVEFANLGLRLKATGKKVLAGVTGQLRPCRATAIMGPSGAGKTSLLSVLAGKAFYGIQTGVIMVNGRKASLSKFKPIMGFVPQDDIMHTNLTVEENLLFNARIRLPSSYSHAQRVFHVERAIQVLQLEDIRNETIGDEDVRGISGGQRKRVNVGLELVADPALLFLDEPTSGLDSTSSRLVVAALQQVAHMGVTTAAVIHQPSYQVFAMFDDVLLLGKGGWTVYTGPGKEVQGYFEGLGYSLPSKQNPADFYMDITAGMVPLPGQETTTAQDLAVLWEMHVGGPSPLAELDDGSSSDEDVEEELQHSMSRQLAADDRQTSLKGQLRLRYLWLAFWAGTFLRERFGDARHYVRGHWRRQRGRPRLGRRSRSPLQEFGVGNPAAGSSAGSGGPAPVGRRATPGFFRQCLWCFSRAVLQRTREPLSIFIDYMIFAITGSLLGMLTDRGRGTILHFDVETLYNNVALGLMCTVAALRTFGTSRTVFFREASSGLNKLAFFVALDIWDHLGIILRSAIYMIMYYSFAQPRAIIWQMYLVTYAIMYACTGMAYLLSQMMDSAASQLSAAIFALMCSLTARNHHGPGLASLFYHVNYARWGLEGFVIAEANRLTGVWLLARCADLSGLDMQVTHFLTCLGALFSIGFLFRTLASCCLYTLNRDKQR</sequence>
<keyword evidence="4 10" id="KW-0812">Transmembrane</keyword>
<dbReference type="InterPro" id="IPR003593">
    <property type="entry name" value="AAA+_ATPase"/>
</dbReference>
<comment type="caution">
    <text evidence="13">The sequence shown here is derived from an EMBL/GenBank/DDBJ whole genome shotgun (WGS) entry which is preliminary data.</text>
</comment>
<dbReference type="PROSITE" id="PS50893">
    <property type="entry name" value="ABC_TRANSPORTER_2"/>
    <property type="match status" value="1"/>
</dbReference>
<dbReference type="GO" id="GO:0016020">
    <property type="term" value="C:membrane"/>
    <property type="evidence" value="ECO:0007669"/>
    <property type="project" value="UniProtKB-SubCell"/>
</dbReference>
<accession>A0AAW1SWB9</accession>
<feature type="transmembrane region" description="Helical" evidence="10">
    <location>
        <begin position="1233"/>
        <end position="1259"/>
    </location>
</feature>
<dbReference type="InterPro" id="IPR043926">
    <property type="entry name" value="ABCG_dom"/>
</dbReference>
<organism evidence="13 14">
    <name type="scientific">Apatococcus fuscideae</name>
    <dbReference type="NCBI Taxonomy" id="2026836"/>
    <lineage>
        <taxon>Eukaryota</taxon>
        <taxon>Viridiplantae</taxon>
        <taxon>Chlorophyta</taxon>
        <taxon>core chlorophytes</taxon>
        <taxon>Trebouxiophyceae</taxon>
        <taxon>Chlorellales</taxon>
        <taxon>Chlorellaceae</taxon>
        <taxon>Apatococcus</taxon>
    </lineage>
</organism>
<keyword evidence="14" id="KW-1185">Reference proteome</keyword>
<keyword evidence="11" id="KW-0732">Signal</keyword>
<evidence type="ECO:0000259" key="12">
    <source>
        <dbReference type="PROSITE" id="PS50893"/>
    </source>
</evidence>
<dbReference type="InterPro" id="IPR003439">
    <property type="entry name" value="ABC_transporter-like_ATP-bd"/>
</dbReference>
<feature type="region of interest" description="Disordered" evidence="9">
    <location>
        <begin position="358"/>
        <end position="489"/>
    </location>
</feature>
<feature type="region of interest" description="Disordered" evidence="9">
    <location>
        <begin position="893"/>
        <end position="921"/>
    </location>
</feature>
<dbReference type="EMBL" id="JALJOV010000740">
    <property type="protein sequence ID" value="KAK9861550.1"/>
    <property type="molecule type" value="Genomic_DNA"/>
</dbReference>